<protein>
    <submittedName>
        <fullName evidence="2">Uncharacterized protein</fullName>
    </submittedName>
</protein>
<proteinExistence type="predicted"/>
<sequence>MKIILESLRFMFIFLMLLTILGGIAHLTFSSIGIAENYDWIAMIVAFSLTFVLYRYKGWGKAFDKKNLWMSVILMVLLSLVIPDVSPTHLHTTEYGYSYGFPFKFLTLYIENGSKFVIPNLFSGGITGWNVGMGLFGNIILFNFSLHFICKKLTNETRDLVNKES</sequence>
<evidence type="ECO:0000256" key="1">
    <source>
        <dbReference type="SAM" id="Phobius"/>
    </source>
</evidence>
<name>A0ABQ4KR30_9BACI</name>
<feature type="transmembrane region" description="Helical" evidence="1">
    <location>
        <begin position="129"/>
        <end position="150"/>
    </location>
</feature>
<keyword evidence="1" id="KW-0472">Membrane</keyword>
<evidence type="ECO:0000313" key="3">
    <source>
        <dbReference type="Proteomes" id="UP000679950"/>
    </source>
</evidence>
<keyword evidence="1" id="KW-0812">Transmembrane</keyword>
<feature type="transmembrane region" description="Helical" evidence="1">
    <location>
        <begin position="68"/>
        <end position="86"/>
    </location>
</feature>
<evidence type="ECO:0000313" key="2">
    <source>
        <dbReference type="EMBL" id="GIN59966.1"/>
    </source>
</evidence>
<gene>
    <name evidence="2" type="ORF">J8TS2_42850</name>
</gene>
<reference evidence="2 3" key="1">
    <citation type="submission" date="2021-03" db="EMBL/GenBank/DDBJ databases">
        <title>Antimicrobial resistance genes in bacteria isolated from Japanese honey, and their potential for conferring macrolide and lincosamide resistance in the American foulbrood pathogen Paenibacillus larvae.</title>
        <authorList>
            <person name="Okamoto M."/>
            <person name="Kumagai M."/>
            <person name="Kanamori H."/>
            <person name="Takamatsu D."/>
        </authorList>
    </citation>
    <scope>NUCLEOTIDE SEQUENCE [LARGE SCALE GENOMIC DNA]</scope>
    <source>
        <strain evidence="2 3">J8TS2</strain>
    </source>
</reference>
<accession>A0ABQ4KR30</accession>
<keyword evidence="3" id="KW-1185">Reference proteome</keyword>
<dbReference type="EMBL" id="BORB01000077">
    <property type="protein sequence ID" value="GIN59966.1"/>
    <property type="molecule type" value="Genomic_DNA"/>
</dbReference>
<dbReference type="RefSeq" id="WP_212967585.1">
    <property type="nucleotide sequence ID" value="NZ_BORB01000077.1"/>
</dbReference>
<comment type="caution">
    <text evidence="2">The sequence shown here is derived from an EMBL/GenBank/DDBJ whole genome shotgun (WGS) entry which is preliminary data.</text>
</comment>
<organism evidence="2 3">
    <name type="scientific">Lederbergia ruris</name>
    <dbReference type="NCBI Taxonomy" id="217495"/>
    <lineage>
        <taxon>Bacteria</taxon>
        <taxon>Bacillati</taxon>
        <taxon>Bacillota</taxon>
        <taxon>Bacilli</taxon>
        <taxon>Bacillales</taxon>
        <taxon>Bacillaceae</taxon>
        <taxon>Lederbergia</taxon>
    </lineage>
</organism>
<feature type="transmembrane region" description="Helical" evidence="1">
    <location>
        <begin position="12"/>
        <end position="34"/>
    </location>
</feature>
<feature type="transmembrane region" description="Helical" evidence="1">
    <location>
        <begin position="40"/>
        <end position="56"/>
    </location>
</feature>
<keyword evidence="1" id="KW-1133">Transmembrane helix</keyword>
<dbReference type="Proteomes" id="UP000679950">
    <property type="component" value="Unassembled WGS sequence"/>
</dbReference>